<feature type="compositionally biased region" description="Polar residues" evidence="1">
    <location>
        <begin position="105"/>
        <end position="115"/>
    </location>
</feature>
<dbReference type="EMBL" id="LS974622">
    <property type="protein sequence ID" value="CAG7868909.1"/>
    <property type="molecule type" value="Genomic_DNA"/>
</dbReference>
<dbReference type="Proteomes" id="UP000694005">
    <property type="component" value="Chromosome A06"/>
</dbReference>
<name>A0A8D9D4Q3_BRACM</name>
<dbReference type="AlphaFoldDB" id="A0A8D9D4Q3"/>
<reference evidence="2 3" key="1">
    <citation type="submission" date="2021-07" db="EMBL/GenBank/DDBJ databases">
        <authorList>
            <consortium name="Genoscope - CEA"/>
            <person name="William W."/>
        </authorList>
    </citation>
    <scope>NUCLEOTIDE SEQUENCE [LARGE SCALE GENOMIC DNA]</scope>
</reference>
<protein>
    <recommendedName>
        <fullName evidence="4">Zinc knuckle CX2CX4HX4C domain-containing protein</fullName>
    </recommendedName>
</protein>
<evidence type="ECO:0000313" key="3">
    <source>
        <dbReference type="Proteomes" id="UP000694005"/>
    </source>
</evidence>
<organism evidence="2 3">
    <name type="scientific">Brassica campestris</name>
    <name type="common">Field mustard</name>
    <dbReference type="NCBI Taxonomy" id="3711"/>
    <lineage>
        <taxon>Eukaryota</taxon>
        <taxon>Viridiplantae</taxon>
        <taxon>Streptophyta</taxon>
        <taxon>Embryophyta</taxon>
        <taxon>Tracheophyta</taxon>
        <taxon>Spermatophyta</taxon>
        <taxon>Magnoliopsida</taxon>
        <taxon>eudicotyledons</taxon>
        <taxon>Gunneridae</taxon>
        <taxon>Pentapetalae</taxon>
        <taxon>rosids</taxon>
        <taxon>malvids</taxon>
        <taxon>Brassicales</taxon>
        <taxon>Brassicaceae</taxon>
        <taxon>Brassiceae</taxon>
        <taxon>Brassica</taxon>
    </lineage>
</organism>
<feature type="region of interest" description="Disordered" evidence="1">
    <location>
        <begin position="246"/>
        <end position="271"/>
    </location>
</feature>
<sequence length="430" mass="49439">MRVQIDGLLPLITKSTVEYPNGDEVVTTLVYERLDKHCTKCLRLDHELKECLVARAEAKAEKTSQRVWMEGTGLHSAHAGDHTRGVSDAPARRMQNPKDTEQRTEAFQFSASNNGNKHERRPSRDYRGSSHHRPYKSQPKIWQEKSSLRRSSQARERSHYEYENSSRPDRDHSTYRRPPGLPSRNFYREIQQKFPENRETGSSASKTYRETLERGIPQQNNHSPIPQEVLEEARGELRDVMLQYTKSADPTEREARKERVRQAEEQGEMEETAIQMAIASLNENAERNKRAQLDPTPERIPATQRLGTTHHQQSTSAGRDPAEPNQNSQERVPASLRLGPAEPQSAPHKKLDISTKLTDTERLPATLRLGPILSPPPKKIEKLGLRSRVQREVQDAPLEKDPQRKKFCHRNKRERREELPRKRTPQGGGK</sequence>
<feature type="compositionally biased region" description="Polar residues" evidence="1">
    <location>
        <begin position="305"/>
        <end position="317"/>
    </location>
</feature>
<evidence type="ECO:0008006" key="4">
    <source>
        <dbReference type="Google" id="ProtNLM"/>
    </source>
</evidence>
<accession>A0A8D9D4Q3</accession>
<feature type="compositionally biased region" description="Basic and acidic residues" evidence="1">
    <location>
        <begin position="378"/>
        <end position="404"/>
    </location>
</feature>
<evidence type="ECO:0000256" key="1">
    <source>
        <dbReference type="SAM" id="MobiDB-lite"/>
    </source>
</evidence>
<feature type="region of interest" description="Disordered" evidence="1">
    <location>
        <begin position="289"/>
        <end position="430"/>
    </location>
</feature>
<dbReference type="Gramene" id="A06p11490.2_BraZ1">
    <property type="protein sequence ID" value="A06p11490.2_BraZ1.CDS.1"/>
    <property type="gene ID" value="A06g11490.2_BraZ1"/>
</dbReference>
<evidence type="ECO:0000313" key="2">
    <source>
        <dbReference type="EMBL" id="CAG7868909.1"/>
    </source>
</evidence>
<feature type="compositionally biased region" description="Basic and acidic residues" evidence="1">
    <location>
        <begin position="142"/>
        <end position="174"/>
    </location>
</feature>
<feature type="compositionally biased region" description="Basic and acidic residues" evidence="1">
    <location>
        <begin position="349"/>
        <end position="362"/>
    </location>
</feature>
<proteinExistence type="predicted"/>
<gene>
    <name evidence="2" type="ORF">BRAPAZ1V2_A06P11490.2</name>
</gene>
<feature type="region of interest" description="Disordered" evidence="1">
    <location>
        <begin position="71"/>
        <end position="185"/>
    </location>
</feature>
<feature type="compositionally biased region" description="Basic and acidic residues" evidence="1">
    <location>
        <begin position="249"/>
        <end position="264"/>
    </location>
</feature>